<organism evidence="1">
    <name type="scientific">viral metagenome</name>
    <dbReference type="NCBI Taxonomy" id="1070528"/>
    <lineage>
        <taxon>unclassified sequences</taxon>
        <taxon>metagenomes</taxon>
        <taxon>organismal metagenomes</taxon>
    </lineage>
</organism>
<sequence length="263" mass="28447">MTIKSLNRQIYRELPKELQYKFDEIIRVSNQIQDEKVDNPDTTTENNIVIFAVTGGIQDSGLDITSVLIKTPPFRFPVTGNNYFEIDEDGNIRFYGNTEPTKILPLPIARGGGTVTISAITGAPSIDFDIDGDLVYVSFKVPDEWDSVSDLIIKAMVQNEIDETDGDDVSFTATVHGIGDGETNADAGQTVEMLLDLTGGDEAINEVNLVTGTIVHDDGSYPISPGDSVIAKVVVNLGGAGECTGPLHIIDWWVEINTNKIGG</sequence>
<gene>
    <name evidence="1" type="ORF">MM415B01507_0001</name>
</gene>
<name>A0A6M3INH4_9ZZZZ</name>
<evidence type="ECO:0000313" key="1">
    <source>
        <dbReference type="EMBL" id="QJA58052.1"/>
    </source>
</evidence>
<dbReference type="EMBL" id="MT141306">
    <property type="protein sequence ID" value="QJA58052.1"/>
    <property type="molecule type" value="Genomic_DNA"/>
</dbReference>
<protein>
    <submittedName>
        <fullName evidence="1">Uncharacterized protein</fullName>
    </submittedName>
</protein>
<accession>A0A6M3INH4</accession>
<proteinExistence type="predicted"/>
<dbReference type="AlphaFoldDB" id="A0A6M3INH4"/>
<reference evidence="1" key="1">
    <citation type="submission" date="2020-03" db="EMBL/GenBank/DDBJ databases">
        <title>The deep terrestrial virosphere.</title>
        <authorList>
            <person name="Holmfeldt K."/>
            <person name="Nilsson E."/>
            <person name="Simone D."/>
            <person name="Lopez-Fernandez M."/>
            <person name="Wu X."/>
            <person name="de Brujin I."/>
            <person name="Lundin D."/>
            <person name="Andersson A."/>
            <person name="Bertilsson S."/>
            <person name="Dopson M."/>
        </authorList>
    </citation>
    <scope>NUCLEOTIDE SEQUENCE</scope>
    <source>
        <strain evidence="1">MM415B01507</strain>
    </source>
</reference>